<dbReference type="HOGENOM" id="CLU_3063707_0_0_14"/>
<dbReference type="KEGG" id="mss:MSU_0711"/>
<dbReference type="STRING" id="768700.MSU_0711"/>
<proteinExistence type="predicted"/>
<evidence type="ECO:0000313" key="1">
    <source>
        <dbReference type="EMBL" id="ADX98242.1"/>
    </source>
</evidence>
<dbReference type="RefSeq" id="WP_013610083.1">
    <property type="nucleotide sequence ID" value="NC_015155.1"/>
</dbReference>
<gene>
    <name evidence="1" type="ordered locus">MSU_0711</name>
</gene>
<dbReference type="AlphaFoldDB" id="F0QRX2"/>
<accession>F0QRX2</accession>
<evidence type="ECO:0000313" key="2">
    <source>
        <dbReference type="Proteomes" id="UP000007484"/>
    </source>
</evidence>
<organism evidence="1 2">
    <name type="scientific">Mycoplasma suis (strain Illinois)</name>
    <dbReference type="NCBI Taxonomy" id="768700"/>
    <lineage>
        <taxon>Bacteria</taxon>
        <taxon>Bacillati</taxon>
        <taxon>Mycoplasmatota</taxon>
        <taxon>Mollicutes</taxon>
        <taxon>Mycoplasmataceae</taxon>
        <taxon>Mycoplasma</taxon>
    </lineage>
</organism>
<dbReference type="EMBL" id="CP002525">
    <property type="protein sequence ID" value="ADX98242.1"/>
    <property type="molecule type" value="Genomic_DNA"/>
</dbReference>
<reference evidence="1 2" key="1">
    <citation type="journal article" date="2011" name="J. Bacteriol.">
        <title>Complete genome sequences of two hemotropic Mycoplasmas, Mycoplasma haemofelis strain Ohio2 and Mycoplasma suis strain Illinois.</title>
        <authorList>
            <person name="Messick J.B."/>
            <person name="Santos A.P."/>
            <person name="Guimaraes A.M."/>
        </authorList>
    </citation>
    <scope>NUCLEOTIDE SEQUENCE [LARGE SCALE GENOMIC DNA]</scope>
    <source>
        <strain evidence="1 2">Illinois</strain>
    </source>
</reference>
<dbReference type="Proteomes" id="UP000007484">
    <property type="component" value="Chromosome"/>
</dbReference>
<sequence>MKKVGFYFLRQSVMVWYEKDGTITSGWKDNNGSHDSQNSGARKFMEVINCYQV</sequence>
<protein>
    <submittedName>
        <fullName evidence="1">Uncharacterized protein</fullName>
    </submittedName>
</protein>
<name>F0QRX2_MYCSL</name>
<keyword evidence="2" id="KW-1185">Reference proteome</keyword>